<dbReference type="GO" id="GO:0071108">
    <property type="term" value="P:protein K48-linked deubiquitination"/>
    <property type="evidence" value="ECO:0007669"/>
    <property type="project" value="TreeGrafter"/>
</dbReference>
<dbReference type="EMBL" id="HBGT01008906">
    <property type="protein sequence ID" value="CAD9400668.1"/>
    <property type="molecule type" value="Transcribed_RNA"/>
</dbReference>
<dbReference type="PROSITE" id="PS01358">
    <property type="entry name" value="ZF_RANBP2_1"/>
    <property type="match status" value="1"/>
</dbReference>
<dbReference type="GO" id="GO:0016567">
    <property type="term" value="P:protein ubiquitination"/>
    <property type="evidence" value="ECO:0007669"/>
    <property type="project" value="InterPro"/>
</dbReference>
<dbReference type="InterPro" id="IPR039087">
    <property type="entry name" value="VCPIP1"/>
</dbReference>
<evidence type="ECO:0000256" key="2">
    <source>
        <dbReference type="ARBA" id="ARBA00022771"/>
    </source>
</evidence>
<sequence>MDEETWERHWGDIVAAAAPTHGEFVGPERWLGREHIFGLANVLARPILLVDAAVSMDGEFSGMFLPLRHTRAEVLARSNGRFPSPLCIGWAGAAHNHYVSLVRLEVSEDERIKSLTTRQSGEEDEAVVQRVAFWTGVSEKLTSKALDSATSGVSSAVPALKTYDVTLPPLNEITGHAYQRGDTFVFENPVTGKMQSATIPPNYVPGKRLTVQVEAEPFGSFDDGLGSLGSGGVGVAGSSKAFVFFVTALTKLATGNNRSSVLEAKKNLTIFIKHLVRDLENGASPRPIPLDNAKVCSTMAVAGAKDCLSALGFIVQDGVTITTKSKKAAAAAIGGAANGLGAAPPQTVTPSTRVAKALVYQPKRLGVGEYDELVKLVREAHELCSTMPVGQITGQAEVVASGAAHLFGPNPVFFESWRRQQRSAATAAGVAVEQAEAAAEGDAWERACFEYGDGGAVSNGSFSFASVDRTSSKETIKRIASMTHQINMDFQTVTQNQFGTAQSAFRIDDFNETMGRSAYVECPTCNATMIWPGPVEGILAKFQEPNLCSGCWMSGRTTYLSVNQTNARKMYHTLVSAVKGTFDGLWRCNAAGCHALNVGIEPACVSCYHPRELPQVEEKGGTDEEEEMEEVNADDDLAAALLLSMDGSTMGEEEDVISDVMPFAAAGAAGDLAANSLEATASSASGNAGGVPPANTGPGVAIMDMPGALTPAASGDSTASMSDAPPVPPLSSLQLSRDTSTYAWCLHPDCMCSTEPMADEEALALHMLTVHGIVEPNTGSGASTSFPASTPATDLIPMSVPPLRRFTSLPLVTAEEVTERKLVRLPLEVTATSTAVSINGLAATLPAPPTLVASSSEPLAAAVPLQRLSSAPVTSVEVASAERSDTWMELLRVDEANGGRWGIMFGDLDRLGVSAVVRTTSS</sequence>
<accession>A0A7S2FKH2</accession>
<keyword evidence="1" id="KW-0479">Metal-binding</keyword>
<evidence type="ECO:0000313" key="6">
    <source>
        <dbReference type="EMBL" id="CAD9400668.1"/>
    </source>
</evidence>
<evidence type="ECO:0000259" key="5">
    <source>
        <dbReference type="PROSITE" id="PS01358"/>
    </source>
</evidence>
<dbReference type="GO" id="GO:0008270">
    <property type="term" value="F:zinc ion binding"/>
    <property type="evidence" value="ECO:0007669"/>
    <property type="project" value="UniProtKB-KW"/>
</dbReference>
<feature type="region of interest" description="Disordered" evidence="4">
    <location>
        <begin position="682"/>
        <end position="733"/>
    </location>
</feature>
<name>A0A7S2FKH2_9STRA</name>
<dbReference type="PANTHER" id="PTHR14843:SF2">
    <property type="entry name" value="DEUBIQUITINATING PROTEIN VCPIP1"/>
    <property type="match status" value="1"/>
</dbReference>
<evidence type="ECO:0000256" key="3">
    <source>
        <dbReference type="ARBA" id="ARBA00022833"/>
    </source>
</evidence>
<dbReference type="AlphaFoldDB" id="A0A7S2FKH2"/>
<dbReference type="GO" id="GO:0035871">
    <property type="term" value="P:protein K11-linked deubiquitination"/>
    <property type="evidence" value="ECO:0007669"/>
    <property type="project" value="TreeGrafter"/>
</dbReference>
<proteinExistence type="predicted"/>
<keyword evidence="3" id="KW-0862">Zinc</keyword>
<dbReference type="GO" id="GO:0004843">
    <property type="term" value="F:cysteine-type deubiquitinase activity"/>
    <property type="evidence" value="ECO:0007669"/>
    <property type="project" value="InterPro"/>
</dbReference>
<keyword evidence="2" id="KW-0863">Zinc-finger</keyword>
<dbReference type="GO" id="GO:0016320">
    <property type="term" value="P:endoplasmic reticulum membrane fusion"/>
    <property type="evidence" value="ECO:0007669"/>
    <property type="project" value="TreeGrafter"/>
</dbReference>
<reference evidence="6" key="1">
    <citation type="submission" date="2021-01" db="EMBL/GenBank/DDBJ databases">
        <authorList>
            <person name="Corre E."/>
            <person name="Pelletier E."/>
            <person name="Niang G."/>
            <person name="Scheremetjew M."/>
            <person name="Finn R."/>
            <person name="Kale V."/>
            <person name="Holt S."/>
            <person name="Cochrane G."/>
            <person name="Meng A."/>
            <person name="Brown T."/>
            <person name="Cohen L."/>
        </authorList>
    </citation>
    <scope>NUCLEOTIDE SEQUENCE</scope>
    <source>
        <strain evidence="6">RCC1693</strain>
    </source>
</reference>
<feature type="domain" description="RanBP2-type" evidence="5">
    <location>
        <begin position="586"/>
        <end position="607"/>
    </location>
</feature>
<evidence type="ECO:0000256" key="4">
    <source>
        <dbReference type="SAM" id="MobiDB-lite"/>
    </source>
</evidence>
<protein>
    <recommendedName>
        <fullName evidence="5">RanBP2-type domain-containing protein</fullName>
    </recommendedName>
</protein>
<organism evidence="6">
    <name type="scientific">Florenciella parvula</name>
    <dbReference type="NCBI Taxonomy" id="236787"/>
    <lineage>
        <taxon>Eukaryota</taxon>
        <taxon>Sar</taxon>
        <taxon>Stramenopiles</taxon>
        <taxon>Ochrophyta</taxon>
        <taxon>Dictyochophyceae</taxon>
        <taxon>Florenciellales</taxon>
        <taxon>Florenciella</taxon>
    </lineage>
</organism>
<gene>
    <name evidence="6" type="ORF">FPAR1323_LOCUS4855</name>
</gene>
<evidence type="ECO:0000256" key="1">
    <source>
        <dbReference type="ARBA" id="ARBA00022723"/>
    </source>
</evidence>
<dbReference type="PANTHER" id="PTHR14843">
    <property type="entry name" value="DEUBIQUITINATING PROTEIN VCIP135"/>
    <property type="match status" value="1"/>
</dbReference>
<dbReference type="GO" id="GO:0090168">
    <property type="term" value="P:Golgi reassembly"/>
    <property type="evidence" value="ECO:0007669"/>
    <property type="project" value="TreeGrafter"/>
</dbReference>
<dbReference type="InterPro" id="IPR001876">
    <property type="entry name" value="Znf_RanBP2"/>
</dbReference>